<evidence type="ECO:0000259" key="2">
    <source>
        <dbReference type="Pfam" id="PF00144"/>
    </source>
</evidence>
<evidence type="ECO:0000313" key="4">
    <source>
        <dbReference type="Proteomes" id="UP000031501"/>
    </source>
</evidence>
<dbReference type="Proteomes" id="UP000031501">
    <property type="component" value="Chromosome"/>
</dbReference>
<dbReference type="InterPro" id="IPR050491">
    <property type="entry name" value="AmpC-like"/>
</dbReference>
<dbReference type="InterPro" id="IPR001466">
    <property type="entry name" value="Beta-lactam-related"/>
</dbReference>
<dbReference type="PANTHER" id="PTHR46825">
    <property type="entry name" value="D-ALANYL-D-ALANINE-CARBOXYPEPTIDASE/ENDOPEPTIDASE AMPH"/>
    <property type="match status" value="1"/>
</dbReference>
<dbReference type="GO" id="GO:0016787">
    <property type="term" value="F:hydrolase activity"/>
    <property type="evidence" value="ECO:0007669"/>
    <property type="project" value="UniProtKB-KW"/>
</dbReference>
<dbReference type="KEGG" id="splu:LK06_028960"/>
<proteinExistence type="predicted"/>
<sequence>MTRSTGRTCSRVIALCTAASLLSTVSGAVTAAAVPRHRPPCARTEGRPRGAAAEVLGIVREARRELDLKAALVRVTVDGRELVTGAAGESMAGVPVTPAMHFRIGSVAIAYLGTILLQLVDEQRVGLDDPVSHWLPGLPHGDEITLRMLGDSTSGLHDYVTDPEFVKKLYADPFRQWTPRELVGISTSHPLWYEPGTNWSYSHANFVLLGRALEKITGTPLDRLVRARVLDRLKLTQTRNGVTPQIPHPVLHAYDDERGPYEESTYWNPSWTTAPGAVLTGDICDLARSAQGIGSGELLSRRSYRVQLNPGTVGLGTPTATCPATVCLPQTRAFHFGIGVIVRNDWVLQNPSFAGYAAVQAYLPAERLAIAVSTTTGPGAPDSNTAQTIAERIAAALAPKHPLGG</sequence>
<keyword evidence="3" id="KW-0378">Hydrolase</keyword>
<name>A0A221P5Q6_9ACTN</name>
<keyword evidence="4" id="KW-1185">Reference proteome</keyword>
<dbReference type="AlphaFoldDB" id="A0A221P5Q6"/>
<dbReference type="SUPFAM" id="SSF56601">
    <property type="entry name" value="beta-lactamase/transpeptidase-like"/>
    <property type="match status" value="1"/>
</dbReference>
<feature type="signal peptide" evidence="1">
    <location>
        <begin position="1"/>
        <end position="31"/>
    </location>
</feature>
<reference evidence="3 4" key="1">
    <citation type="submission" date="2017-07" db="EMBL/GenBank/DDBJ databases">
        <title>Genome sequence of Streptomyces pluripotens MUSC 137T.</title>
        <authorList>
            <person name="Ser H.-L."/>
            <person name="Lee L.-H."/>
        </authorList>
    </citation>
    <scope>NUCLEOTIDE SEQUENCE [LARGE SCALE GENOMIC DNA]</scope>
    <source>
        <strain evidence="3 4">MUSC 137</strain>
    </source>
</reference>
<evidence type="ECO:0000313" key="3">
    <source>
        <dbReference type="EMBL" id="ASN27591.1"/>
    </source>
</evidence>
<dbReference type="OrthoDB" id="5177574at2"/>
<feature type="domain" description="Beta-lactamase-related" evidence="2">
    <location>
        <begin position="60"/>
        <end position="386"/>
    </location>
</feature>
<gene>
    <name evidence="3" type="ORF">LK07_30130</name>
</gene>
<dbReference type="PANTHER" id="PTHR46825:SF7">
    <property type="entry name" value="D-ALANYL-D-ALANINE CARBOXYPEPTIDASE"/>
    <property type="match status" value="1"/>
</dbReference>
<dbReference type="EMBL" id="CP022433">
    <property type="protein sequence ID" value="ASN27591.1"/>
    <property type="molecule type" value="Genomic_DNA"/>
</dbReference>
<dbReference type="InterPro" id="IPR012338">
    <property type="entry name" value="Beta-lactam/transpept-like"/>
</dbReference>
<feature type="chain" id="PRO_5011312201" evidence="1">
    <location>
        <begin position="32"/>
        <end position="405"/>
    </location>
</feature>
<dbReference type="RefSeq" id="WP_043434873.1">
    <property type="nucleotide sequence ID" value="NZ_CP021080.1"/>
</dbReference>
<dbReference type="Gene3D" id="3.40.710.10">
    <property type="entry name" value="DD-peptidase/beta-lactamase superfamily"/>
    <property type="match status" value="1"/>
</dbReference>
<dbReference type="Pfam" id="PF00144">
    <property type="entry name" value="Beta-lactamase"/>
    <property type="match status" value="1"/>
</dbReference>
<evidence type="ECO:0000256" key="1">
    <source>
        <dbReference type="SAM" id="SignalP"/>
    </source>
</evidence>
<dbReference type="STRING" id="1355015.LK06_028960"/>
<keyword evidence="1" id="KW-0732">Signal</keyword>
<protein>
    <submittedName>
        <fullName evidence="3">Serine hydrolase</fullName>
    </submittedName>
</protein>
<accession>A0A221P5Q6</accession>
<organism evidence="3 4">
    <name type="scientific">Streptomyces pluripotens</name>
    <dbReference type="NCBI Taxonomy" id="1355015"/>
    <lineage>
        <taxon>Bacteria</taxon>
        <taxon>Bacillati</taxon>
        <taxon>Actinomycetota</taxon>
        <taxon>Actinomycetes</taxon>
        <taxon>Kitasatosporales</taxon>
        <taxon>Streptomycetaceae</taxon>
        <taxon>Streptomyces</taxon>
    </lineage>
</organism>